<accession>A0ABU4GAP1</accession>
<dbReference type="InterPro" id="IPR036390">
    <property type="entry name" value="WH_DNA-bd_sf"/>
</dbReference>
<dbReference type="InterPro" id="IPR052077">
    <property type="entry name" value="CcrZ_PhaseVar_Mediator"/>
</dbReference>
<dbReference type="InterPro" id="IPR011009">
    <property type="entry name" value="Kinase-like_dom_sf"/>
</dbReference>
<name>A0ABU4GAP1_9BACL</name>
<dbReference type="Gene3D" id="3.90.550.10">
    <property type="entry name" value="Spore Coat Polysaccharide Biosynthesis Protein SpsA, Chain A"/>
    <property type="match status" value="1"/>
</dbReference>
<dbReference type="Pfam" id="PF12804">
    <property type="entry name" value="NTP_transf_3"/>
    <property type="match status" value="1"/>
</dbReference>
<proteinExistence type="predicted"/>
<keyword evidence="3" id="KW-1185">Reference proteome</keyword>
<feature type="domain" description="MobA-like NTP transferase" evidence="1">
    <location>
        <begin position="91"/>
        <end position="219"/>
    </location>
</feature>
<dbReference type="PANTHER" id="PTHR40086">
    <property type="entry name" value="PHOSPHOTRANSFERASE YTMP-RELATED"/>
    <property type="match status" value="1"/>
</dbReference>
<dbReference type="RefSeq" id="WP_317944774.1">
    <property type="nucleotide sequence ID" value="NZ_JAUBDI010000012.1"/>
</dbReference>
<dbReference type="Proteomes" id="UP001282284">
    <property type="component" value="Unassembled WGS sequence"/>
</dbReference>
<dbReference type="SUPFAM" id="SSF53448">
    <property type="entry name" value="Nucleotide-diphospho-sugar transferases"/>
    <property type="match status" value="1"/>
</dbReference>
<evidence type="ECO:0000313" key="2">
    <source>
        <dbReference type="EMBL" id="MDW0114030.1"/>
    </source>
</evidence>
<dbReference type="CDD" id="cd05151">
    <property type="entry name" value="ChoK-like"/>
    <property type="match status" value="1"/>
</dbReference>
<dbReference type="Pfam" id="PF13412">
    <property type="entry name" value="HTH_24"/>
    <property type="match status" value="1"/>
</dbReference>
<reference evidence="2 3" key="1">
    <citation type="submission" date="2023-06" db="EMBL/GenBank/DDBJ databases">
        <title>Sporosarcina sp. nov., isolated from Korean traditional fermented seafood 'Jeotgal'.</title>
        <authorList>
            <person name="Yang A.I."/>
            <person name="Shin N.-R."/>
        </authorList>
    </citation>
    <scope>NUCLEOTIDE SEQUENCE [LARGE SCALE GENOMIC DNA]</scope>
    <source>
        <strain evidence="2 3">KCTC13119</strain>
    </source>
</reference>
<protein>
    <submittedName>
        <fullName evidence="2">Winged helix-turn-helix transcriptional regulator</fullName>
    </submittedName>
</protein>
<organism evidence="2 3">
    <name type="scientific">Sporosarcina saromensis</name>
    <dbReference type="NCBI Taxonomy" id="359365"/>
    <lineage>
        <taxon>Bacteria</taxon>
        <taxon>Bacillati</taxon>
        <taxon>Bacillota</taxon>
        <taxon>Bacilli</taxon>
        <taxon>Bacillales</taxon>
        <taxon>Caryophanaceae</taxon>
        <taxon>Sporosarcina</taxon>
    </lineage>
</organism>
<evidence type="ECO:0000259" key="1">
    <source>
        <dbReference type="Pfam" id="PF12804"/>
    </source>
</evidence>
<dbReference type="Gene3D" id="3.90.1200.10">
    <property type="match status" value="1"/>
</dbReference>
<dbReference type="Gene3D" id="1.10.10.10">
    <property type="entry name" value="Winged helix-like DNA-binding domain superfamily/Winged helix DNA-binding domain"/>
    <property type="match status" value="1"/>
</dbReference>
<dbReference type="Gene3D" id="3.30.200.20">
    <property type="entry name" value="Phosphorylase Kinase, domain 1"/>
    <property type="match status" value="1"/>
</dbReference>
<evidence type="ECO:0000313" key="3">
    <source>
        <dbReference type="Proteomes" id="UP001282284"/>
    </source>
</evidence>
<dbReference type="SUPFAM" id="SSF56112">
    <property type="entry name" value="Protein kinase-like (PK-like)"/>
    <property type="match status" value="1"/>
</dbReference>
<comment type="caution">
    <text evidence="2">The sequence shown here is derived from an EMBL/GenBank/DDBJ whole genome shotgun (WGS) entry which is preliminary data.</text>
</comment>
<dbReference type="EMBL" id="JAUBDI010000012">
    <property type="protein sequence ID" value="MDW0114030.1"/>
    <property type="molecule type" value="Genomic_DNA"/>
</dbReference>
<dbReference type="PANTHER" id="PTHR40086:SF1">
    <property type="entry name" value="CELL CYCLE REGULATOR CCRZ"/>
    <property type="match status" value="1"/>
</dbReference>
<dbReference type="InterPro" id="IPR036388">
    <property type="entry name" value="WH-like_DNA-bd_sf"/>
</dbReference>
<dbReference type="SUPFAM" id="SSF46785">
    <property type="entry name" value="Winged helix' DNA-binding domain"/>
    <property type="match status" value="1"/>
</dbReference>
<dbReference type="Pfam" id="PF01633">
    <property type="entry name" value="Choline_kinase"/>
    <property type="match status" value="1"/>
</dbReference>
<gene>
    <name evidence="2" type="ORF">QT711_12610</name>
</gene>
<dbReference type="InterPro" id="IPR025877">
    <property type="entry name" value="MobA-like_NTP_Trfase"/>
</dbReference>
<sequence>MEKFKLLGLLLDNPTMSQKKIAEHLSISIGKVNYILTELIDDAYIDIDKSNKNYQYRVTEKGRLFLLDEIDGFQKTKLSLHSEKRKKVKNAVILAAGSKEDFTQPVCLMEIEPKLTLLDRTLAILHNNGIEKIFIVTGYKKDAFSDIHLPGNVKMVENTKFQWTGSMASLATVANVLDDDFLLLEDDTLIEEVAIKKLLDHPERDCVLIMNESGTRDEAYVEIKNNHLYKISKDIHQLNRIDGEMAGVSKLSYGFFSEMITEYQSNMNPFMNYEYMLLDVSRKIDVGYLKISDLVWTDIDNDIQLKNAREKIYPLLKRKEEKAKIERLKKYIESALGVPCEDVHNIRAFGGMTNVNYRVTIGEDDLVVRMPGVGTEDFINRQEEKDNLILSAKIGINPEMIYFNAETGLKITRMIPDAETLTESMTKKENIMGMVTDVLLQLHNSEEKMKNDFELFRLMELYEGNIIKAGAAFYEGFEEAKASVYKVKDHYESLTIKKCPTHIDALHQNFIKSGDHKLYLIDWEYSGMFDPLWDLATHSIESEFTKLEEELFLQYYFKRNPTPEEEERILIHKIFQDYLWTMWTIFKEAKGDDFGSYGKDRFTRLKANLQEYNKRTCGVML</sequence>
<dbReference type="InterPro" id="IPR029044">
    <property type="entry name" value="Nucleotide-diphossugar_trans"/>
</dbReference>